<feature type="domain" description="SHSP" evidence="4">
    <location>
        <begin position="24"/>
        <end position="138"/>
    </location>
</feature>
<dbReference type="SUPFAM" id="SSF49764">
    <property type="entry name" value="HSP20-like chaperones"/>
    <property type="match status" value="1"/>
</dbReference>
<dbReference type="RefSeq" id="WP_054862358.1">
    <property type="nucleotide sequence ID" value="NZ_MWPH01000002.1"/>
</dbReference>
<evidence type="ECO:0000259" key="4">
    <source>
        <dbReference type="PROSITE" id="PS01031"/>
    </source>
</evidence>
<protein>
    <submittedName>
        <fullName evidence="5">Heat-shock protein Hsp20</fullName>
    </submittedName>
</protein>
<dbReference type="InterPro" id="IPR008978">
    <property type="entry name" value="HSP20-like_chaperone"/>
</dbReference>
<reference evidence="5 6" key="1">
    <citation type="submission" date="2017-02" db="EMBL/GenBank/DDBJ databases">
        <title>Natronthermophilus aegyptiacus gen. nov.,sp. nov., an aerobic, extremely halophilic alkalithermophilic archaeon isolated from the athalassohaline Wadi An Natrun, Egypt.</title>
        <authorList>
            <person name="Zhao B."/>
        </authorList>
    </citation>
    <scope>NUCLEOTIDE SEQUENCE [LARGE SCALE GENOMIC DNA]</scope>
    <source>
        <strain evidence="5 6">CGMCC 1.3597</strain>
    </source>
</reference>
<proteinExistence type="inferred from homology"/>
<dbReference type="EMBL" id="MWPH01000002">
    <property type="protein sequence ID" value="OVE84557.1"/>
    <property type="molecule type" value="Genomic_DNA"/>
</dbReference>
<accession>A0A202E8J4</accession>
<feature type="compositionally biased region" description="Acidic residues" evidence="3">
    <location>
        <begin position="127"/>
        <end position="139"/>
    </location>
</feature>
<evidence type="ECO:0000313" key="5">
    <source>
        <dbReference type="EMBL" id="OVE84557.1"/>
    </source>
</evidence>
<comment type="similarity">
    <text evidence="1 2">Belongs to the small heat shock protein (HSP20) family.</text>
</comment>
<sequence length="164" mass="18273">MTLREFGRSISNNVYRQVGRTNSYLQSNRSLPVDVLESESAYLVVFDAPGTEPEDIEVRYLSGSVKIRLERYREFRDRYDVRFPGRGLELDGDVALPGDAVVNPDAGTARLTEHGTLRIEIPKDESLAEETDADGDGEDEHAVADHDHTEHADSIEPGEVTVND</sequence>
<dbReference type="CDD" id="cd06464">
    <property type="entry name" value="ACD_sHsps-like"/>
    <property type="match status" value="1"/>
</dbReference>
<dbReference type="Gene3D" id="2.60.40.790">
    <property type="match status" value="1"/>
</dbReference>
<name>A0A202E8J4_9EURY</name>
<dbReference type="PROSITE" id="PS01031">
    <property type="entry name" value="SHSP"/>
    <property type="match status" value="1"/>
</dbReference>
<feature type="region of interest" description="Disordered" evidence="3">
    <location>
        <begin position="122"/>
        <end position="164"/>
    </location>
</feature>
<dbReference type="Pfam" id="PF00011">
    <property type="entry name" value="HSP20"/>
    <property type="match status" value="1"/>
</dbReference>
<dbReference type="AlphaFoldDB" id="A0A202E8J4"/>
<evidence type="ECO:0000256" key="1">
    <source>
        <dbReference type="PROSITE-ProRule" id="PRU00285"/>
    </source>
</evidence>
<dbReference type="OrthoDB" id="210205at2157"/>
<dbReference type="InterPro" id="IPR002068">
    <property type="entry name" value="A-crystallin/Hsp20_dom"/>
</dbReference>
<evidence type="ECO:0000256" key="3">
    <source>
        <dbReference type="SAM" id="MobiDB-lite"/>
    </source>
</evidence>
<comment type="caution">
    <text evidence="5">The sequence shown here is derived from an EMBL/GenBank/DDBJ whole genome shotgun (WGS) entry which is preliminary data.</text>
</comment>
<evidence type="ECO:0000256" key="2">
    <source>
        <dbReference type="RuleBase" id="RU003616"/>
    </source>
</evidence>
<evidence type="ECO:0000313" key="6">
    <source>
        <dbReference type="Proteomes" id="UP000196084"/>
    </source>
</evidence>
<gene>
    <name evidence="5" type="ORF">B2G88_09140</name>
</gene>
<keyword evidence="6" id="KW-1185">Reference proteome</keyword>
<feature type="compositionally biased region" description="Basic and acidic residues" evidence="3">
    <location>
        <begin position="140"/>
        <end position="154"/>
    </location>
</feature>
<dbReference type="Proteomes" id="UP000196084">
    <property type="component" value="Unassembled WGS sequence"/>
</dbReference>
<organism evidence="5 6">
    <name type="scientific">Natronolimnobius baerhuensis</name>
    <dbReference type="NCBI Taxonomy" id="253108"/>
    <lineage>
        <taxon>Archaea</taxon>
        <taxon>Methanobacteriati</taxon>
        <taxon>Methanobacteriota</taxon>
        <taxon>Stenosarchaea group</taxon>
        <taxon>Halobacteria</taxon>
        <taxon>Halobacteriales</taxon>
        <taxon>Natrialbaceae</taxon>
        <taxon>Natronolimnobius</taxon>
    </lineage>
</organism>